<proteinExistence type="predicted"/>
<dbReference type="Proteomes" id="UP000772618">
    <property type="component" value="Unassembled WGS sequence"/>
</dbReference>
<name>A0ABS5VMX8_9BACT</name>
<organism evidence="1 2">
    <name type="scientific">Chryseosolibacter indicus</name>
    <dbReference type="NCBI Taxonomy" id="2782351"/>
    <lineage>
        <taxon>Bacteria</taxon>
        <taxon>Pseudomonadati</taxon>
        <taxon>Bacteroidota</taxon>
        <taxon>Cytophagia</taxon>
        <taxon>Cytophagales</taxon>
        <taxon>Chryseotaleaceae</taxon>
        <taxon>Chryseosolibacter</taxon>
    </lineage>
</organism>
<evidence type="ECO:0008006" key="3">
    <source>
        <dbReference type="Google" id="ProtNLM"/>
    </source>
</evidence>
<accession>A0ABS5VMX8</accession>
<reference evidence="1 2" key="1">
    <citation type="submission" date="2021-05" db="EMBL/GenBank/DDBJ databases">
        <title>A Polyphasic approach of four new species of the genus Ohtaekwangia: Ohtaekwangia histidinii sp. nov., Ohtaekwangia cretensis sp. nov., Ohtaekwangia indiensis sp. nov., Ohtaekwangia reichenbachii sp. nov. from diverse environment.</title>
        <authorList>
            <person name="Octaviana S."/>
        </authorList>
    </citation>
    <scope>NUCLEOTIDE SEQUENCE [LARGE SCALE GENOMIC DNA]</scope>
    <source>
        <strain evidence="1 2">PWU20</strain>
    </source>
</reference>
<keyword evidence="2" id="KW-1185">Reference proteome</keyword>
<dbReference type="EMBL" id="JAHESD010000003">
    <property type="protein sequence ID" value="MBT1702127.1"/>
    <property type="molecule type" value="Genomic_DNA"/>
</dbReference>
<comment type="caution">
    <text evidence="1">The sequence shown here is derived from an EMBL/GenBank/DDBJ whole genome shotgun (WGS) entry which is preliminary data.</text>
</comment>
<sequence>MSKTSKLTIGVSVASGALLAAWLLTGTRKEATKKIISKSTSTLKGSMKKVSNKVYDDSEVHYV</sequence>
<evidence type="ECO:0000313" key="1">
    <source>
        <dbReference type="EMBL" id="MBT1702127.1"/>
    </source>
</evidence>
<protein>
    <recommendedName>
        <fullName evidence="3">YtxH domain-containing protein</fullName>
    </recommendedName>
</protein>
<dbReference type="RefSeq" id="WP_254151838.1">
    <property type="nucleotide sequence ID" value="NZ_JAHESD010000003.1"/>
</dbReference>
<evidence type="ECO:0000313" key="2">
    <source>
        <dbReference type="Proteomes" id="UP000772618"/>
    </source>
</evidence>
<gene>
    <name evidence="1" type="ORF">KK060_02495</name>
</gene>